<gene>
    <name evidence="2" type="ORF">C1H76_7298</name>
</gene>
<evidence type="ECO:0000313" key="2">
    <source>
        <dbReference type="EMBL" id="TKX20488.1"/>
    </source>
</evidence>
<proteinExistence type="predicted"/>
<accession>A0A4U7AQK5</accession>
<evidence type="ECO:0000313" key="3">
    <source>
        <dbReference type="Proteomes" id="UP000308133"/>
    </source>
</evidence>
<name>A0A4U7AQK5_9PEZI</name>
<organism evidence="2 3">
    <name type="scientific">Elsinoe australis</name>
    <dbReference type="NCBI Taxonomy" id="40998"/>
    <lineage>
        <taxon>Eukaryota</taxon>
        <taxon>Fungi</taxon>
        <taxon>Dikarya</taxon>
        <taxon>Ascomycota</taxon>
        <taxon>Pezizomycotina</taxon>
        <taxon>Dothideomycetes</taxon>
        <taxon>Dothideomycetidae</taxon>
        <taxon>Myriangiales</taxon>
        <taxon>Elsinoaceae</taxon>
        <taxon>Elsinoe</taxon>
    </lineage>
</organism>
<dbReference type="EMBL" id="PTQR01000088">
    <property type="protein sequence ID" value="TKX20488.1"/>
    <property type="molecule type" value="Genomic_DNA"/>
</dbReference>
<evidence type="ECO:0000256" key="1">
    <source>
        <dbReference type="SAM" id="MobiDB-lite"/>
    </source>
</evidence>
<dbReference type="AlphaFoldDB" id="A0A4U7AQK5"/>
<dbReference type="Proteomes" id="UP000308133">
    <property type="component" value="Unassembled WGS sequence"/>
</dbReference>
<feature type="region of interest" description="Disordered" evidence="1">
    <location>
        <begin position="115"/>
        <end position="135"/>
    </location>
</feature>
<protein>
    <submittedName>
        <fullName evidence="2">Uncharacterized protein</fullName>
    </submittedName>
</protein>
<reference evidence="2 3" key="1">
    <citation type="submission" date="2018-02" db="EMBL/GenBank/DDBJ databases">
        <title>Draft genome sequences of Elsinoe sp., causing black scab on jojoba.</title>
        <authorList>
            <person name="Stodart B."/>
            <person name="Jeffress S."/>
            <person name="Ash G."/>
            <person name="Arun Chinnappa K."/>
        </authorList>
    </citation>
    <scope>NUCLEOTIDE SEQUENCE [LARGE SCALE GENOMIC DNA]</scope>
    <source>
        <strain evidence="2 3">Hillstone_2</strain>
    </source>
</reference>
<comment type="caution">
    <text evidence="2">The sequence shown here is derived from an EMBL/GenBank/DDBJ whole genome shotgun (WGS) entry which is preliminary data.</text>
</comment>
<sequence>MLSYIPDFPTTNSKFSCSIPCYKKHKIEHEASTSVADTENTVSIPAAPQPIPGSRPSLPGQAKTIDFSGFEKDPVFLDLLQKDPKLRVKLQSVFGYTLESPPAPRGGRGGFRGRGRGFGDRHGGVSHGGPWTQAKGDAEALEKLAAMRDEDEDGSVAEYIKLVGLRFGEGVKDDASRG</sequence>